<keyword evidence="2" id="KW-0663">Pyridoxal phosphate</keyword>
<dbReference type="GO" id="GO:0030170">
    <property type="term" value="F:pyridoxal phosphate binding"/>
    <property type="evidence" value="ECO:0007669"/>
    <property type="project" value="InterPro"/>
</dbReference>
<feature type="domain" description="Protein kinase" evidence="3">
    <location>
        <begin position="105"/>
        <end position="453"/>
    </location>
</feature>
<evidence type="ECO:0000313" key="4">
    <source>
        <dbReference type="EMBL" id="TYK50604.1"/>
    </source>
</evidence>
<dbReference type="Gene3D" id="3.40.640.10">
    <property type="entry name" value="Type I PLP-dependent aspartate aminotransferase-like (Major domain)"/>
    <property type="match status" value="1"/>
</dbReference>
<dbReference type="SUPFAM" id="SSF53383">
    <property type="entry name" value="PLP-dependent transferases"/>
    <property type="match status" value="1"/>
</dbReference>
<evidence type="ECO:0000313" key="5">
    <source>
        <dbReference type="Proteomes" id="UP000323505"/>
    </source>
</evidence>
<dbReference type="CDD" id="cd05121">
    <property type="entry name" value="ABC1_ADCK3-like"/>
    <property type="match status" value="1"/>
</dbReference>
<evidence type="ECO:0000259" key="3">
    <source>
        <dbReference type="PROSITE" id="PS50011"/>
    </source>
</evidence>
<dbReference type="Gene3D" id="3.90.1150.10">
    <property type="entry name" value="Aspartate Aminotransferase, domain 1"/>
    <property type="match status" value="1"/>
</dbReference>
<reference evidence="4 5" key="1">
    <citation type="submission" date="2019-08" db="EMBL/GenBank/DDBJ databases">
        <title>Actinomadura sp. nov. CYP1-5 isolated from mountain soil.</title>
        <authorList>
            <person name="Songsumanus A."/>
            <person name="Kuncharoen N."/>
            <person name="Kudo T."/>
            <person name="Yuki M."/>
            <person name="Igarashi Y."/>
            <person name="Tanasupawat S."/>
        </authorList>
    </citation>
    <scope>NUCLEOTIDE SEQUENCE [LARGE SCALE GENOMIC DNA]</scope>
    <source>
        <strain evidence="4 5">CYP1-5</strain>
    </source>
</reference>
<dbReference type="InterPro" id="IPR015422">
    <property type="entry name" value="PyrdxlP-dep_Trfase_small"/>
</dbReference>
<protein>
    <submittedName>
        <fullName evidence="4">Aminotransferase class III-fold pyridoxal phosphate-dependent enzyme</fullName>
    </submittedName>
</protein>
<dbReference type="PROSITE" id="PS00600">
    <property type="entry name" value="AA_TRANSFER_CLASS_3"/>
    <property type="match status" value="1"/>
</dbReference>
<keyword evidence="4" id="KW-0808">Transferase</keyword>
<dbReference type="AlphaFoldDB" id="A0A5D3FRB5"/>
<dbReference type="SUPFAM" id="SSF56112">
    <property type="entry name" value="Protein kinase-like (PK-like)"/>
    <property type="match status" value="1"/>
</dbReference>
<dbReference type="GO" id="GO:0005524">
    <property type="term" value="F:ATP binding"/>
    <property type="evidence" value="ECO:0007669"/>
    <property type="project" value="InterPro"/>
</dbReference>
<accession>A0A5D3FRB5</accession>
<dbReference type="Proteomes" id="UP000323505">
    <property type="component" value="Unassembled WGS sequence"/>
</dbReference>
<dbReference type="PROSITE" id="PS50011">
    <property type="entry name" value="PROTEIN_KINASE_DOM"/>
    <property type="match status" value="1"/>
</dbReference>
<dbReference type="InterPro" id="IPR049704">
    <property type="entry name" value="Aminotrans_3_PPA_site"/>
</dbReference>
<comment type="cofactor">
    <cofactor evidence="1">
        <name>pyridoxal 5'-phosphate</name>
        <dbReference type="ChEBI" id="CHEBI:597326"/>
    </cofactor>
</comment>
<name>A0A5D3FRB5_9ACTN</name>
<sequence length="894" mass="97621">MRGWGLAFVEAGRVLWWTVVLAVRFGVGRRDRVRSARLLRAYLLRMGPLYIKAGQVLGTQSGLLPRDAVEEFRTFFAELPPMRDRVLRRTLRRGLGRSPDEVFAAFDMRPVAAGSVAQVHRARLDNGETVAVKVVKAGVRGRLEASSTVLGALLAIVNVLPKVRGYDLPGHFRELRPLLTGQCDMAGEGARQQEVAANFCNHPFVRVPRVHEELSSRDVLVMDFVEGAPGHLPDEAGLPPNELAARMQDAFYCMVYFHGVFHVDPHPGNLVFAPGGLLVFLDFGLVGRLSEDDRWNLASFYYACIRKEWTTAVRRFTRAFAVRPERLSGSAYEEELGRILRRHFEEESSRWSTLAFLDDAIRVLGRHGSRITTAFSVLALSLLTGEGFIAKVDPDIDLWATTRRFTDRFAPYLNDGLRDRLQQQMAEAAPRSLALRKRAARRLVAPTHFDRFVLPSAFPLVVDRAYGSKLRDVDGNEYIDLGGGFGPHILGYAHPAVVAAIQDAAARGAVNAVGHPGEVRLAELIAEAFGPDHRGGTTPRTPRSDLEHRVLLANSGTEAVQVALRIARAYTGRQRVAKFEGHYHGFSDQGLVSSWFRYRGDPRAPEPVGNSAGMQDAVVAETLVLQYGERGSLDRIAAHADELACVIVEPMPSALADYDAEFLRALSDVCGKAGILVIYDEVVTGFRVAYGGVQHLVGTVPDLTCLGKIIGGGLPAGAVTGRADVVDTARTSGDPFHDVDGRAFAGGTMSGNSVTCAAGTAVLEQLRAWPDIYPGLRERTSWLVADLAARAADCGVPCQVRGRDSIFSITFDHATPSLVRDRLAGLDVTATLALAYHMRGHGVFLPELHTLLLSAAHSDADLEQVSEAFGKSVREMASAGFFSISRERLTGERL</sequence>
<comment type="caution">
    <text evidence="4">The sequence shown here is derived from an EMBL/GenBank/DDBJ whole genome shotgun (WGS) entry which is preliminary data.</text>
</comment>
<evidence type="ECO:0000256" key="2">
    <source>
        <dbReference type="ARBA" id="ARBA00022898"/>
    </source>
</evidence>
<dbReference type="EMBL" id="VSRQ01000002">
    <property type="protein sequence ID" value="TYK50604.1"/>
    <property type="molecule type" value="Genomic_DNA"/>
</dbReference>
<dbReference type="InterPro" id="IPR015421">
    <property type="entry name" value="PyrdxlP-dep_Trfase_major"/>
</dbReference>
<dbReference type="SMART" id="SM00220">
    <property type="entry name" value="S_TKc"/>
    <property type="match status" value="1"/>
</dbReference>
<dbReference type="Pfam" id="PF03109">
    <property type="entry name" value="ABC1"/>
    <property type="match status" value="1"/>
</dbReference>
<organism evidence="4 5">
    <name type="scientific">Actinomadura decatromicini</name>
    <dbReference type="NCBI Taxonomy" id="2604572"/>
    <lineage>
        <taxon>Bacteria</taxon>
        <taxon>Bacillati</taxon>
        <taxon>Actinomycetota</taxon>
        <taxon>Actinomycetes</taxon>
        <taxon>Streptosporangiales</taxon>
        <taxon>Thermomonosporaceae</taxon>
        <taxon>Actinomadura</taxon>
    </lineage>
</organism>
<dbReference type="GO" id="GO:0008483">
    <property type="term" value="F:transaminase activity"/>
    <property type="evidence" value="ECO:0007669"/>
    <property type="project" value="UniProtKB-KW"/>
</dbReference>
<dbReference type="InterPro" id="IPR004147">
    <property type="entry name" value="ABC1_dom"/>
</dbReference>
<proteinExistence type="predicted"/>
<dbReference type="PANTHER" id="PTHR43713">
    <property type="entry name" value="GLUTAMATE-1-SEMIALDEHYDE 2,1-AMINOMUTASE"/>
    <property type="match status" value="1"/>
</dbReference>
<gene>
    <name evidence="4" type="ORF">FXF68_08825</name>
</gene>
<dbReference type="Gene3D" id="1.10.510.10">
    <property type="entry name" value="Transferase(Phosphotransferase) domain 1"/>
    <property type="match status" value="1"/>
</dbReference>
<dbReference type="CDD" id="cd00610">
    <property type="entry name" value="OAT_like"/>
    <property type="match status" value="1"/>
</dbReference>
<dbReference type="PANTHER" id="PTHR43713:SF3">
    <property type="entry name" value="GLUTAMATE-1-SEMIALDEHYDE 2,1-AMINOMUTASE 1, CHLOROPLASTIC-RELATED"/>
    <property type="match status" value="1"/>
</dbReference>
<dbReference type="GO" id="GO:0004672">
    <property type="term" value="F:protein kinase activity"/>
    <property type="evidence" value="ECO:0007669"/>
    <property type="project" value="InterPro"/>
</dbReference>
<keyword evidence="5" id="KW-1185">Reference proteome</keyword>
<keyword evidence="4" id="KW-0032">Aminotransferase</keyword>
<evidence type="ECO:0000256" key="1">
    <source>
        <dbReference type="ARBA" id="ARBA00001933"/>
    </source>
</evidence>
<dbReference type="InterPro" id="IPR000719">
    <property type="entry name" value="Prot_kinase_dom"/>
</dbReference>
<dbReference type="Pfam" id="PF00202">
    <property type="entry name" value="Aminotran_3"/>
    <property type="match status" value="1"/>
</dbReference>
<dbReference type="InterPro" id="IPR015424">
    <property type="entry name" value="PyrdxlP-dep_Trfase"/>
</dbReference>
<dbReference type="InterPro" id="IPR005814">
    <property type="entry name" value="Aminotrans_3"/>
</dbReference>
<dbReference type="InterPro" id="IPR011009">
    <property type="entry name" value="Kinase-like_dom_sf"/>
</dbReference>